<evidence type="ECO:0000313" key="2">
    <source>
        <dbReference type="EMBL" id="QFS52303.1"/>
    </source>
</evidence>
<dbReference type="KEGG" id="nsh:GXM_09797"/>
<dbReference type="EMBL" id="CP045228">
    <property type="protein sequence ID" value="QFS52303.1"/>
    <property type="molecule type" value="Genomic_DNA"/>
</dbReference>
<dbReference type="CDD" id="cd01029">
    <property type="entry name" value="TOPRIM_primases"/>
    <property type="match status" value="1"/>
</dbReference>
<dbReference type="Gene3D" id="3.40.1360.10">
    <property type="match status" value="1"/>
</dbReference>
<dbReference type="Gene3D" id="3.40.50.300">
    <property type="entry name" value="P-loop containing nucleotide triphosphate hydrolases"/>
    <property type="match status" value="1"/>
</dbReference>
<name>A0A5P8WHG9_9NOSO</name>
<dbReference type="Proteomes" id="UP000326678">
    <property type="component" value="Chromosome pGXM01"/>
</dbReference>
<dbReference type="NCBIfam" id="NF042913">
    <property type="entry name" value="CyRepA1"/>
    <property type="match status" value="1"/>
</dbReference>
<dbReference type="InterPro" id="IPR027417">
    <property type="entry name" value="P-loop_NTPase"/>
</dbReference>
<proteinExistence type="predicted"/>
<reference evidence="2 3" key="1">
    <citation type="submission" date="2019-10" db="EMBL/GenBank/DDBJ databases">
        <title>Genomic and transcriptomic insights into the perfect genentic adaptation of a filamentous nitrogen-fixing cyanobacterium to rice fields.</title>
        <authorList>
            <person name="Chen Z."/>
        </authorList>
    </citation>
    <scope>NUCLEOTIDE SEQUENCE [LARGE SCALE GENOMIC DNA]</scope>
    <source>
        <strain evidence="2">CCNUC1</strain>
    </source>
</reference>
<organism evidence="2 3">
    <name type="scientific">Nostoc sphaeroides CCNUC1</name>
    <dbReference type="NCBI Taxonomy" id="2653204"/>
    <lineage>
        <taxon>Bacteria</taxon>
        <taxon>Bacillati</taxon>
        <taxon>Cyanobacteriota</taxon>
        <taxon>Cyanophyceae</taxon>
        <taxon>Nostocales</taxon>
        <taxon>Nostocaceae</taxon>
        <taxon>Nostoc</taxon>
    </lineage>
</organism>
<dbReference type="PANTHER" id="PTHR34985">
    <property type="entry name" value="SLR0554 PROTEIN"/>
    <property type="match status" value="1"/>
</dbReference>
<evidence type="ECO:0000313" key="3">
    <source>
        <dbReference type="Proteomes" id="UP000326678"/>
    </source>
</evidence>
<feature type="domain" description="DUF3854" evidence="1">
    <location>
        <begin position="151"/>
        <end position="278"/>
    </location>
</feature>
<dbReference type="SUPFAM" id="SSF52540">
    <property type="entry name" value="P-loop containing nucleoside triphosphate hydrolases"/>
    <property type="match status" value="1"/>
</dbReference>
<keyword evidence="3" id="KW-1185">Reference proteome</keyword>
<dbReference type="PANTHER" id="PTHR34985:SF1">
    <property type="entry name" value="SLR0554 PROTEIN"/>
    <property type="match status" value="1"/>
</dbReference>
<dbReference type="Pfam" id="PF12965">
    <property type="entry name" value="DUF3854"/>
    <property type="match status" value="1"/>
</dbReference>
<dbReference type="InterPro" id="IPR049996">
    <property type="entry name" value="Slr7037-like"/>
</dbReference>
<dbReference type="InterPro" id="IPR034154">
    <property type="entry name" value="TOPRIM_DnaG/twinkle"/>
</dbReference>
<dbReference type="InterPro" id="IPR024385">
    <property type="entry name" value="DUF3854"/>
</dbReference>
<sequence>MRIIESDSQAKHQQEWLNSCVDEEIIALNVRSLYGTTPYEYLLYSPKISRRNDGRLRDRDLKKYQHIELGGWWCSGVDPLNDYILMMWGCFKPDHPRRDRQKIHKFIKYEHPFREETRAFFLLVPNRIWVKVSNRTGIPITEEDLQHPGGFWHWVWRHNVPVTIVEGVKKAGALLTAGYAAIAIPGVNAGYRTPQDEYGTAVGKPSLIPDLKHFATQGRQVNICFDQDNKPETVQRVRTAISRMGRLLVNEGCSLRVIDLPLGASKGVDDFIVAHGQSAFDALYNTAVALELWEIKLFTLLTYPPSIALNQRFLDHLLVPEGEKLIILKAPKGTGKTQWLSTEVAKAHDLGRRVLIITHRIQLGEALCDRFGVNYVTEVRTSGTGTLLGYGVCVDSLHQESQARFNPNDWSNDVIIIDECDQVFWHLLNSGTEVAKRRVSVLKNLKQLVQNVLGSEHGKIYLSSADVSDTDVKYVLSLAGEYRVNPFVIVNNYRHVAGNCYNYSGSNPKNLIAALDKAIAKGGHHLLCCSAQKAKSKWGTQALEERFRRKYPHLRILRIDSESVADPSHAAMGCISHLNEILTEYDLVIASPSLETGVSIDIEGHFDGVWGIFQGVQPVNSVRQMLARVRETVDRHIWVREWGMSVVGNGSTTIGGLLRSQHVATQANIALLSAADNADLSYIDQNFQPESLQTWGKRGSVINVEMRRYRESVLAGLVEDGYTVIDADDADDNESKAVIDSVIAASEQLYTAECEAIADAPTISDAELKKLLDTRAKTKTERHQQRKAELSRRYEIDVTPDLVEKDDDGWYPQLRMHYYLTLGREFLNNRDAKRAKAQLEAGQNSIWKPDFNKGQMLPSVLLLEELNLLQLLTPDVKLRGTDEKMVEFKALALKHRYVIKNYLNVSISEKLTPIAIAQKLLAKIDLKLNYVGRLGKRENRECVYQFVAPDDQRDSIFGQWLNRDELFSTESVSVNNNIVLPTPMIDTTSQLIPKNTDFVSVTNNIEFPTQITDTTSHGIPLSLNQVESPVNQGWKGLKLKLQQGLDNAGKFYTELVSTIGEAVGVADGEPYWNGYLGQWQVWVRFASGCTSVVCDWLEAV</sequence>
<gene>
    <name evidence="2" type="ORF">GXM_09797</name>
</gene>
<dbReference type="AlphaFoldDB" id="A0A5P8WHG9"/>
<dbReference type="RefSeq" id="WP_152592568.1">
    <property type="nucleotide sequence ID" value="NZ_CP045228.1"/>
</dbReference>
<evidence type="ECO:0000259" key="1">
    <source>
        <dbReference type="Pfam" id="PF12965"/>
    </source>
</evidence>
<accession>A0A5P8WHG9</accession>
<protein>
    <submittedName>
        <fullName evidence="2">DNA primase</fullName>
    </submittedName>
</protein>